<proteinExistence type="predicted"/>
<dbReference type="Proteomes" id="UP000191285">
    <property type="component" value="Unassembled WGS sequence"/>
</dbReference>
<organism evidence="2 3">
    <name type="scientific">Penicillium steckii</name>
    <dbReference type="NCBI Taxonomy" id="303698"/>
    <lineage>
        <taxon>Eukaryota</taxon>
        <taxon>Fungi</taxon>
        <taxon>Dikarya</taxon>
        <taxon>Ascomycota</taxon>
        <taxon>Pezizomycotina</taxon>
        <taxon>Eurotiomycetes</taxon>
        <taxon>Eurotiomycetidae</taxon>
        <taxon>Eurotiales</taxon>
        <taxon>Aspergillaceae</taxon>
        <taxon>Penicillium</taxon>
    </lineage>
</organism>
<dbReference type="AlphaFoldDB" id="A0A1V6T8C9"/>
<dbReference type="PANTHER" id="PTHR35394">
    <property type="entry name" value="DUF3176 DOMAIN-CONTAINING PROTEIN"/>
    <property type="match status" value="1"/>
</dbReference>
<reference evidence="3" key="1">
    <citation type="journal article" date="2017" name="Nat. Microbiol.">
        <title>Global analysis of biosynthetic gene clusters reveals vast potential of secondary metabolite production in Penicillium species.</title>
        <authorList>
            <person name="Nielsen J.C."/>
            <person name="Grijseels S."/>
            <person name="Prigent S."/>
            <person name="Ji B."/>
            <person name="Dainat J."/>
            <person name="Nielsen K.F."/>
            <person name="Frisvad J.C."/>
            <person name="Workman M."/>
            <person name="Nielsen J."/>
        </authorList>
    </citation>
    <scope>NUCLEOTIDE SEQUENCE [LARGE SCALE GENOMIC DNA]</scope>
    <source>
        <strain evidence="3">IBT 24891</strain>
    </source>
</reference>
<dbReference type="EMBL" id="MLKD01000010">
    <property type="protein sequence ID" value="OQE22608.1"/>
    <property type="molecule type" value="Genomic_DNA"/>
</dbReference>
<feature type="transmembrane region" description="Helical" evidence="1">
    <location>
        <begin position="574"/>
        <end position="597"/>
    </location>
</feature>
<evidence type="ECO:0000256" key="1">
    <source>
        <dbReference type="SAM" id="Phobius"/>
    </source>
</evidence>
<dbReference type="STRING" id="303698.A0A1V6T8C9"/>
<accession>A0A1V6T8C9</accession>
<keyword evidence="3" id="KW-1185">Reference proteome</keyword>
<dbReference type="InterPro" id="IPR021514">
    <property type="entry name" value="DUF3176"/>
</dbReference>
<name>A0A1V6T8C9_9EURO</name>
<gene>
    <name evidence="2" type="ORF">PENSTE_c010G08384</name>
</gene>
<protein>
    <submittedName>
        <fullName evidence="2">Uncharacterized protein</fullName>
    </submittedName>
</protein>
<evidence type="ECO:0000313" key="2">
    <source>
        <dbReference type="EMBL" id="OQE22608.1"/>
    </source>
</evidence>
<dbReference type="PANTHER" id="PTHR35394:SF5">
    <property type="entry name" value="DUF3176 DOMAIN-CONTAINING PROTEIN"/>
    <property type="match status" value="1"/>
</dbReference>
<feature type="transmembrane region" description="Helical" evidence="1">
    <location>
        <begin position="187"/>
        <end position="205"/>
    </location>
</feature>
<dbReference type="Pfam" id="PF11374">
    <property type="entry name" value="DUF3176"/>
    <property type="match status" value="1"/>
</dbReference>
<keyword evidence="1" id="KW-0472">Membrane</keyword>
<dbReference type="OrthoDB" id="5242705at2759"/>
<keyword evidence="1" id="KW-0812">Transmembrane</keyword>
<comment type="caution">
    <text evidence="2">The sequence shown here is derived from an EMBL/GenBank/DDBJ whole genome shotgun (WGS) entry which is preliminary data.</text>
</comment>
<evidence type="ECO:0000313" key="3">
    <source>
        <dbReference type="Proteomes" id="UP000191285"/>
    </source>
</evidence>
<sequence>MEMIPLNEVHDHFAEEPSSDIPKSRLKSRVLVGSRTQSQARRLSDETNQREYSQINKPPRRSIWLDTWLFEGIALAFAIACFIAICVILAIYDQKVRPETLLYDLTLNTFISVLATACKSSLVLVVGESISQLKWIWFQTSSSTTSNDNTTRDENGRSLLDMQTFDAASRGPLGSLMIIFHHRARSFVSLGALVLVFLLAFDPFIQQVLKYPVWLAPKLHEKASAPQLREFMPGNSTLDKALSQGFWSDQDFTPPLHCPSGNCTWESYSSVGFCNQCADIASLAVLDCHLPTVKEGFDGGFNETCNIDLVNAFQDDMSGHNFTVTFHESESYEMGMPVLYFPDRIVWQPFNRIIGYYDYGLMFQLLNSTLAGVRNPIWTNARAELELNTSGNASRTAPISNRMYVKRVIGCSLSLCSREYDVTVQNGNPSIETLATDFGRVYVNETHVDENEGYLLCWESESSKNSTTKPNENNFQFCDIKMRQLSGKGSKYFPQGGGGAWLLDQKMWRKRPKTADEFYDTENYDPALDRIESTGFEGPMDNMAASLNKLGLTHSSHKISGTVHTSEVFVSVQWPWISLPALLVVIGTVFSLATMYVSQRSQLPLWKSSALAPFYHGLEWVEKGVYKAGGGMEKQAERVKVGLKYSEGYDRLMLCEEKSRIDDDD</sequence>
<keyword evidence="1" id="KW-1133">Transmembrane helix</keyword>
<feature type="transmembrane region" description="Helical" evidence="1">
    <location>
        <begin position="68"/>
        <end position="92"/>
    </location>
</feature>